<dbReference type="AlphaFoldDB" id="A0A7C4TCB6"/>
<dbReference type="InterPro" id="IPR036691">
    <property type="entry name" value="Endo/exonu/phosph_ase_sf"/>
</dbReference>
<accession>A0A7C4TCB6</accession>
<proteinExistence type="predicted"/>
<organism evidence="2">
    <name type="scientific">candidate division WOR-3 bacterium</name>
    <dbReference type="NCBI Taxonomy" id="2052148"/>
    <lineage>
        <taxon>Bacteria</taxon>
        <taxon>Bacteria division WOR-3</taxon>
    </lineage>
</organism>
<dbReference type="SUPFAM" id="SSF56219">
    <property type="entry name" value="DNase I-like"/>
    <property type="match status" value="1"/>
</dbReference>
<feature type="domain" description="Endonuclease/exonuclease/phosphatase" evidence="1">
    <location>
        <begin position="26"/>
        <end position="251"/>
    </location>
</feature>
<dbReference type="NCBIfam" id="TIGR04183">
    <property type="entry name" value="Por_Secre_tail"/>
    <property type="match status" value="1"/>
</dbReference>
<reference evidence="2" key="1">
    <citation type="journal article" date="2020" name="mSystems">
        <title>Genome- and Community-Level Interaction Insights into Carbon Utilization and Element Cycling Functions of Hydrothermarchaeota in Hydrothermal Sediment.</title>
        <authorList>
            <person name="Zhou Z."/>
            <person name="Liu Y."/>
            <person name="Xu W."/>
            <person name="Pan J."/>
            <person name="Luo Z.H."/>
            <person name="Li M."/>
        </authorList>
    </citation>
    <scope>NUCLEOTIDE SEQUENCE [LARGE SCALE GENOMIC DNA]</scope>
    <source>
        <strain evidence="2">SpSt-774</strain>
    </source>
</reference>
<name>A0A7C4TCB6_UNCW3</name>
<gene>
    <name evidence="2" type="ORF">ENV60_08030</name>
</gene>
<evidence type="ECO:0000313" key="2">
    <source>
        <dbReference type="EMBL" id="HGV98227.1"/>
    </source>
</evidence>
<dbReference type="GO" id="GO:0003824">
    <property type="term" value="F:catalytic activity"/>
    <property type="evidence" value="ECO:0007669"/>
    <property type="project" value="InterPro"/>
</dbReference>
<dbReference type="Pfam" id="PF03372">
    <property type="entry name" value="Exo_endo_phos"/>
    <property type="match status" value="1"/>
</dbReference>
<sequence length="407" mass="46236">MKSFFKTNVSILFFINFLFCEAIKVATYNILNFPGNYGIQRLDDYRIVIDFLKPDVLVVQEMQNQYGVDLFLDSVLNYKENSFRSVEFHDGPDTDNALFYRTSKIEFLDARYIPTGNRDIGQYHLRLKESLKDFYIFSVHFKADAGPENEMLRLQEATILRNHLDSIGGEKEILVMGDFNFYYDEPAYKKLVDSTTTETGRLCDPLSASGDWHDNHSFSYLHTQSTRTEELPDGGAGGGLDDRFDIILCSPSLLDTIGLFLHRESYTVFGNDANHFNKSINSGINMSVPDMVADALYYASDHLPVYVQILDRSGGTGTIKPLAICPNPMQDEARIVFPFYEDFVKGKVTITNIYGQQILETETTNPLGTTIRNKNMGTGIYFVHLEIETLYGKKYHRAKMAVVGSTL</sequence>
<dbReference type="InterPro" id="IPR005135">
    <property type="entry name" value="Endo/exonuclease/phosphatase"/>
</dbReference>
<evidence type="ECO:0000259" key="1">
    <source>
        <dbReference type="Pfam" id="PF03372"/>
    </source>
</evidence>
<dbReference type="EMBL" id="DTGZ01000152">
    <property type="protein sequence ID" value="HGV98227.1"/>
    <property type="molecule type" value="Genomic_DNA"/>
</dbReference>
<dbReference type="InterPro" id="IPR026444">
    <property type="entry name" value="Secre_tail"/>
</dbReference>
<protein>
    <submittedName>
        <fullName evidence="2">T9SS type A sorting domain-containing protein</fullName>
    </submittedName>
</protein>
<dbReference type="Gene3D" id="3.60.10.10">
    <property type="entry name" value="Endonuclease/exonuclease/phosphatase"/>
    <property type="match status" value="1"/>
</dbReference>
<comment type="caution">
    <text evidence="2">The sequence shown here is derived from an EMBL/GenBank/DDBJ whole genome shotgun (WGS) entry which is preliminary data.</text>
</comment>